<evidence type="ECO:0000313" key="11">
    <source>
        <dbReference type="RefSeq" id="XP_018021291.1"/>
    </source>
</evidence>
<dbReference type="InterPro" id="IPR055439">
    <property type="entry name" value="Beta-prop_EML_1st"/>
</dbReference>
<gene>
    <name evidence="10 11" type="primary">LOC108677571</name>
</gene>
<dbReference type="Pfam" id="PF23414">
    <property type="entry name" value="Beta-prop_EML_2"/>
    <property type="match status" value="1"/>
</dbReference>
<dbReference type="Pfam" id="PF23409">
    <property type="entry name" value="Beta-prop_EML"/>
    <property type="match status" value="1"/>
</dbReference>
<keyword evidence="4" id="KW-0677">Repeat</keyword>
<name>A0A8B7P5R0_HYAAZ</name>
<dbReference type="GeneID" id="108677571"/>
<dbReference type="RefSeq" id="XP_018021290.1">
    <property type="nucleotide sequence ID" value="XM_018165801.1"/>
</dbReference>
<keyword evidence="2 6" id="KW-0853">WD repeat</keyword>
<evidence type="ECO:0000313" key="9">
    <source>
        <dbReference type="Proteomes" id="UP000694843"/>
    </source>
</evidence>
<evidence type="ECO:0000256" key="6">
    <source>
        <dbReference type="PROSITE-ProRule" id="PRU00221"/>
    </source>
</evidence>
<reference evidence="10 11" key="1">
    <citation type="submission" date="2025-04" db="UniProtKB">
        <authorList>
            <consortium name="RefSeq"/>
        </authorList>
    </citation>
    <scope>IDENTIFICATION</scope>
    <source>
        <tissue evidence="10 11">Whole organism</tissue>
    </source>
</reference>
<evidence type="ECO:0000256" key="1">
    <source>
        <dbReference type="ARBA" id="ARBA00004245"/>
    </source>
</evidence>
<dbReference type="InterPro" id="IPR005108">
    <property type="entry name" value="HELP"/>
</dbReference>
<dbReference type="PANTHER" id="PTHR13720">
    <property type="entry name" value="WD-40 REPEAT PROTEIN"/>
    <property type="match status" value="1"/>
</dbReference>
<dbReference type="SUPFAM" id="SSF50978">
    <property type="entry name" value="WD40 repeat-like"/>
    <property type="match status" value="2"/>
</dbReference>
<evidence type="ECO:0000256" key="4">
    <source>
        <dbReference type="ARBA" id="ARBA00022737"/>
    </source>
</evidence>
<organism evidence="9 10">
    <name type="scientific">Hyalella azteca</name>
    <name type="common">Amphipod</name>
    <dbReference type="NCBI Taxonomy" id="294128"/>
    <lineage>
        <taxon>Eukaryota</taxon>
        <taxon>Metazoa</taxon>
        <taxon>Ecdysozoa</taxon>
        <taxon>Arthropoda</taxon>
        <taxon>Crustacea</taxon>
        <taxon>Multicrustacea</taxon>
        <taxon>Malacostraca</taxon>
        <taxon>Eumalacostraca</taxon>
        <taxon>Peracarida</taxon>
        <taxon>Amphipoda</taxon>
        <taxon>Senticaudata</taxon>
        <taxon>Talitrida</taxon>
        <taxon>Talitroidea</taxon>
        <taxon>Hyalellidae</taxon>
        <taxon>Hyalella</taxon>
    </lineage>
</organism>
<dbReference type="PROSITE" id="PS50294">
    <property type="entry name" value="WD_REPEATS_REGION"/>
    <property type="match status" value="1"/>
</dbReference>
<dbReference type="InterPro" id="IPR050630">
    <property type="entry name" value="WD_repeat_EMAP"/>
</dbReference>
<dbReference type="AlphaFoldDB" id="A0A8B7P5R0"/>
<dbReference type="InterPro" id="IPR015943">
    <property type="entry name" value="WD40/YVTN_repeat-like_dom_sf"/>
</dbReference>
<dbReference type="GO" id="GO:0005874">
    <property type="term" value="C:microtubule"/>
    <property type="evidence" value="ECO:0007669"/>
    <property type="project" value="UniProtKB-KW"/>
</dbReference>
<keyword evidence="5" id="KW-0206">Cytoskeleton</keyword>
<dbReference type="InterPro" id="IPR036322">
    <property type="entry name" value="WD40_repeat_dom_sf"/>
</dbReference>
<dbReference type="InterPro" id="IPR001680">
    <property type="entry name" value="WD40_rpt"/>
</dbReference>
<sequence>MAPKRKKSHEISYIEDSGQVKFYLRRPVHLYVPTAIKDDGYDPLLETSPPSQSLELQYIYGYKGRTCRNNVVALASGEVVYFTAAVGVVYNVDDNTQRFYNQHTDDIRSLAVHPDGETVATGQVKGNDDEFDAAHVRVWSSVTLETLHVFGTGEVERAVACLAFSVTDGGGLLAVVDEATEPRLSVWEWQDENKVAAARCSGDPVLAVTFSRESTQRVVTSGKNSLVFWSLEDGALKKRTAVYGSHPKPKFTTAVAFTESGQTITGDNNGNIFFWKEDGSEVTKAVTGIHEGSVFFILPHEGGFLTSGKDGTIKKWDVNFGEASASVVVSENDGAARAFAVLGEQLVVGTIKNCLLKGSLADGFTTIFKGAEEELWAVATHPSSSQFLTGCLGGLLIARDAETKETQWFVSMKSGVQSVCYSPGGEVVVVGLADGTWQVLDTETQEVVFEGHDGDEPIQVVRFSPDGSLLALGSRDNSVYIYEAGDAFKEYNSRGACTGHSSFIRSLDFSADGSFLRTNSGDYELLFWRTEDCSQETSASELRDTEWATRTCLLCFENFGVWPEGVDGTDLNSVTAAHQKPIVVTADDFGKIKLFKSQTYYAYTSHKVCRGHSSHATSTAFSHDDSFLVSLGGGDSSVLQWRVVDE</sequence>
<dbReference type="OrthoDB" id="47802at2759"/>
<comment type="subcellular location">
    <subcellularLocation>
        <location evidence="1">Cytoplasm</location>
        <location evidence="1">Cytoskeleton</location>
    </subcellularLocation>
</comment>
<dbReference type="GO" id="GO:0072686">
    <property type="term" value="C:mitotic spindle"/>
    <property type="evidence" value="ECO:0007669"/>
    <property type="project" value="TreeGrafter"/>
</dbReference>
<evidence type="ECO:0000256" key="5">
    <source>
        <dbReference type="ARBA" id="ARBA00023212"/>
    </source>
</evidence>
<dbReference type="InterPro" id="IPR055442">
    <property type="entry name" value="Beta-prop_EML-like_2nd"/>
</dbReference>
<dbReference type="KEGG" id="hazt:108677571"/>
<dbReference type="OMA" id="MYMPRDQ"/>
<dbReference type="SMART" id="SM00320">
    <property type="entry name" value="WD40"/>
    <property type="match status" value="9"/>
</dbReference>
<evidence type="ECO:0000259" key="8">
    <source>
        <dbReference type="Pfam" id="PF23414"/>
    </source>
</evidence>
<feature type="repeat" description="WD" evidence="6">
    <location>
        <begin position="497"/>
        <end position="538"/>
    </location>
</feature>
<dbReference type="GO" id="GO:0008017">
    <property type="term" value="F:microtubule binding"/>
    <property type="evidence" value="ECO:0007669"/>
    <property type="project" value="TreeGrafter"/>
</dbReference>
<proteinExistence type="predicted"/>
<keyword evidence="5" id="KW-0963">Cytoplasm</keyword>
<protein>
    <submittedName>
        <fullName evidence="10 11">Echinoderm microtubule-associated protein-like 2 isoform X1</fullName>
    </submittedName>
</protein>
<dbReference type="Proteomes" id="UP000694843">
    <property type="component" value="Unplaced"/>
</dbReference>
<accession>A0A8B7P5R0</accession>
<evidence type="ECO:0000256" key="2">
    <source>
        <dbReference type="ARBA" id="ARBA00022574"/>
    </source>
</evidence>
<dbReference type="RefSeq" id="XP_018021291.1">
    <property type="nucleotide sequence ID" value="XM_018165802.1"/>
</dbReference>
<keyword evidence="9" id="KW-1185">Reference proteome</keyword>
<dbReference type="Gene3D" id="2.130.10.10">
    <property type="entry name" value="YVTN repeat-like/Quinoprotein amine dehydrogenase"/>
    <property type="match status" value="2"/>
</dbReference>
<evidence type="ECO:0000256" key="3">
    <source>
        <dbReference type="ARBA" id="ARBA00022701"/>
    </source>
</evidence>
<dbReference type="FunFam" id="2.130.10.10:FF:000320">
    <property type="entry name" value="echinoderm microtubule-associated protein-like 6"/>
    <property type="match status" value="1"/>
</dbReference>
<keyword evidence="3" id="KW-0493">Microtubule</keyword>
<feature type="domain" description="EML-like first beta-propeller" evidence="7">
    <location>
        <begin position="96"/>
        <end position="358"/>
    </location>
</feature>
<feature type="domain" description="EML-like second beta-propeller" evidence="8">
    <location>
        <begin position="375"/>
        <end position="643"/>
    </location>
</feature>
<dbReference type="Pfam" id="PF03451">
    <property type="entry name" value="HELP"/>
    <property type="match status" value="1"/>
</dbReference>
<dbReference type="GO" id="GO:0000226">
    <property type="term" value="P:microtubule cytoskeleton organization"/>
    <property type="evidence" value="ECO:0007669"/>
    <property type="project" value="TreeGrafter"/>
</dbReference>
<dbReference type="PROSITE" id="PS50082">
    <property type="entry name" value="WD_REPEATS_2"/>
    <property type="match status" value="1"/>
</dbReference>
<dbReference type="PANTHER" id="PTHR13720:SF50">
    <property type="entry name" value="ECHINODERM MICROTUBULE-ASSOCIATED PROTEIN-LIKE 2"/>
    <property type="match status" value="1"/>
</dbReference>
<evidence type="ECO:0000313" key="10">
    <source>
        <dbReference type="RefSeq" id="XP_018021290.1"/>
    </source>
</evidence>
<evidence type="ECO:0000259" key="7">
    <source>
        <dbReference type="Pfam" id="PF23409"/>
    </source>
</evidence>